<evidence type="ECO:0000259" key="2">
    <source>
        <dbReference type="Pfam" id="PF01575"/>
    </source>
</evidence>
<dbReference type="RefSeq" id="WP_159228494.1">
    <property type="nucleotide sequence ID" value="NZ_CACSIP010000001.1"/>
</dbReference>
<dbReference type="GO" id="GO:0003857">
    <property type="term" value="F:(3S)-3-hydroxyacyl-CoA dehydrogenase (NAD+) activity"/>
    <property type="evidence" value="ECO:0007669"/>
    <property type="project" value="TreeGrafter"/>
</dbReference>
<name>A0A5S9MRE9_MYCVN</name>
<keyword evidence="5" id="KW-1185">Reference proteome</keyword>
<dbReference type="OrthoDB" id="5522043at2"/>
<dbReference type="InterPro" id="IPR054357">
    <property type="entry name" value="MFE-2_N"/>
</dbReference>
<dbReference type="PANTHER" id="PTHR13078:SF56">
    <property type="entry name" value="PEROXISOMAL MULTIFUNCTIONAL ENZYME TYPE 2"/>
    <property type="match status" value="1"/>
</dbReference>
<feature type="domain" description="Peroxisomal multifunctional enzyme type 2-like N-terminal" evidence="3">
    <location>
        <begin position="21"/>
        <end position="138"/>
    </location>
</feature>
<dbReference type="PANTHER" id="PTHR13078">
    <property type="entry name" value="PEROXISOMAL MULTIFUNCTIONAL ENZYME TYPE 2-RELATED"/>
    <property type="match status" value="1"/>
</dbReference>
<evidence type="ECO:0000256" key="1">
    <source>
        <dbReference type="ARBA" id="ARBA00005254"/>
    </source>
</evidence>
<gene>
    <name evidence="4" type="ORF">AELLOGFF_00131</name>
</gene>
<evidence type="ECO:0000313" key="5">
    <source>
        <dbReference type="Proteomes" id="UP000430146"/>
    </source>
</evidence>
<evidence type="ECO:0008006" key="6">
    <source>
        <dbReference type="Google" id="ProtNLM"/>
    </source>
</evidence>
<dbReference type="SUPFAM" id="SSF54637">
    <property type="entry name" value="Thioesterase/thiol ester dehydrase-isomerase"/>
    <property type="match status" value="2"/>
</dbReference>
<evidence type="ECO:0000259" key="3">
    <source>
        <dbReference type="Pfam" id="PF22622"/>
    </source>
</evidence>
<comment type="similarity">
    <text evidence="1">Belongs to the enoyl-CoA hydratase/isomerase family.</text>
</comment>
<evidence type="ECO:0000313" key="4">
    <source>
        <dbReference type="EMBL" id="CAA0079331.1"/>
    </source>
</evidence>
<dbReference type="InterPro" id="IPR029069">
    <property type="entry name" value="HotDog_dom_sf"/>
</dbReference>
<dbReference type="AlphaFoldDB" id="A0A5S9MRE9"/>
<dbReference type="Gene3D" id="3.10.129.10">
    <property type="entry name" value="Hotdog Thioesterase"/>
    <property type="match status" value="1"/>
</dbReference>
<dbReference type="GO" id="GO:0006635">
    <property type="term" value="P:fatty acid beta-oxidation"/>
    <property type="evidence" value="ECO:0007669"/>
    <property type="project" value="TreeGrafter"/>
</dbReference>
<protein>
    <recommendedName>
        <fullName evidence="6">MaoC domain protein dehydratase</fullName>
    </recommendedName>
</protein>
<dbReference type="Pfam" id="PF01575">
    <property type="entry name" value="MaoC_dehydratas"/>
    <property type="match status" value="1"/>
</dbReference>
<dbReference type="GO" id="GO:0004300">
    <property type="term" value="F:enoyl-CoA hydratase activity"/>
    <property type="evidence" value="ECO:0007669"/>
    <property type="project" value="TreeGrafter"/>
</dbReference>
<dbReference type="GO" id="GO:0044594">
    <property type="term" value="F:17-beta-hydroxysteroid dehydrogenase (NAD+) activity"/>
    <property type="evidence" value="ECO:0007669"/>
    <property type="project" value="TreeGrafter"/>
</dbReference>
<accession>A0A5S9MRE9</accession>
<reference evidence="4 5" key="1">
    <citation type="submission" date="2019-11" db="EMBL/GenBank/DDBJ databases">
        <authorList>
            <person name="Holert J."/>
        </authorList>
    </citation>
    <scope>NUCLEOTIDE SEQUENCE [LARGE SCALE GENOMIC DNA]</scope>
    <source>
        <strain evidence="4">BC8_1</strain>
    </source>
</reference>
<sequence length="284" mass="29973">MTTSATLSANTVGTALARTTFQWNENDVILYALGVGARPPAETALVSEHLGPAVLPTFALLANWWAVRDLRSLLDLGTYPIVHAAQSLEMHQTLAPHGEVTVDGSVTAVWDKGKHAAIEVTTRGHDASGALFTAVGQTMVLGAGGFGGTRGPAAREDPPGPPDVTYDDVIRPEQAAVYRLSGDRNPLHIDPAAAQRAGFADVFLHGLCTFGFAARALINQVGGGNPDRLRSISCRFAKPVALDTELCTEIWRDERGTVRFRTMQDNGGDSVVALSSGSATMTGL</sequence>
<feature type="domain" description="MaoC-like" evidence="2">
    <location>
        <begin position="161"/>
        <end position="262"/>
    </location>
</feature>
<dbReference type="Proteomes" id="UP000430146">
    <property type="component" value="Unassembled WGS sequence"/>
</dbReference>
<dbReference type="Pfam" id="PF22622">
    <property type="entry name" value="MFE-2_hydrat-2_N"/>
    <property type="match status" value="1"/>
</dbReference>
<dbReference type="InterPro" id="IPR002539">
    <property type="entry name" value="MaoC-like_dom"/>
</dbReference>
<proteinExistence type="inferred from homology"/>
<organism evidence="4 5">
    <name type="scientific">Mycolicibacterium vanbaalenii</name>
    <name type="common">Mycobacterium vanbaalenii</name>
    <dbReference type="NCBI Taxonomy" id="110539"/>
    <lineage>
        <taxon>Bacteria</taxon>
        <taxon>Bacillati</taxon>
        <taxon>Actinomycetota</taxon>
        <taxon>Actinomycetes</taxon>
        <taxon>Mycobacteriales</taxon>
        <taxon>Mycobacteriaceae</taxon>
        <taxon>Mycolicibacterium</taxon>
    </lineage>
</organism>
<dbReference type="EMBL" id="CACSIP010000001">
    <property type="protein sequence ID" value="CAA0079331.1"/>
    <property type="molecule type" value="Genomic_DNA"/>
</dbReference>